<evidence type="ECO:0000313" key="1">
    <source>
        <dbReference type="EMBL" id="EFX86521.1"/>
    </source>
</evidence>
<dbReference type="AlphaFoldDB" id="E9G1M4"/>
<proteinExistence type="predicted"/>
<dbReference type="HOGENOM" id="CLU_2963135_0_0_1"/>
<dbReference type="KEGG" id="dpx:DAPPUDRAFT_236269"/>
<dbReference type="Proteomes" id="UP000000305">
    <property type="component" value="Unassembled WGS sequence"/>
</dbReference>
<accession>E9G1M4</accession>
<name>E9G1M4_DAPPU</name>
<reference evidence="1 2" key="1">
    <citation type="journal article" date="2011" name="Science">
        <title>The ecoresponsive genome of Daphnia pulex.</title>
        <authorList>
            <person name="Colbourne J.K."/>
            <person name="Pfrender M.E."/>
            <person name="Gilbert D."/>
            <person name="Thomas W.K."/>
            <person name="Tucker A."/>
            <person name="Oakley T.H."/>
            <person name="Tokishita S."/>
            <person name="Aerts A."/>
            <person name="Arnold G.J."/>
            <person name="Basu M.K."/>
            <person name="Bauer D.J."/>
            <person name="Caceres C.E."/>
            <person name="Carmel L."/>
            <person name="Casola C."/>
            <person name="Choi J.H."/>
            <person name="Detter J.C."/>
            <person name="Dong Q."/>
            <person name="Dusheyko S."/>
            <person name="Eads B.D."/>
            <person name="Frohlich T."/>
            <person name="Geiler-Samerotte K.A."/>
            <person name="Gerlach D."/>
            <person name="Hatcher P."/>
            <person name="Jogdeo S."/>
            <person name="Krijgsveld J."/>
            <person name="Kriventseva E.V."/>
            <person name="Kultz D."/>
            <person name="Laforsch C."/>
            <person name="Lindquist E."/>
            <person name="Lopez J."/>
            <person name="Manak J.R."/>
            <person name="Muller J."/>
            <person name="Pangilinan J."/>
            <person name="Patwardhan R.P."/>
            <person name="Pitluck S."/>
            <person name="Pritham E.J."/>
            <person name="Rechtsteiner A."/>
            <person name="Rho M."/>
            <person name="Rogozin I.B."/>
            <person name="Sakarya O."/>
            <person name="Salamov A."/>
            <person name="Schaack S."/>
            <person name="Shapiro H."/>
            <person name="Shiga Y."/>
            <person name="Skalitzky C."/>
            <person name="Smith Z."/>
            <person name="Souvorov A."/>
            <person name="Sung W."/>
            <person name="Tang Z."/>
            <person name="Tsuchiya D."/>
            <person name="Tu H."/>
            <person name="Vos H."/>
            <person name="Wang M."/>
            <person name="Wolf Y.I."/>
            <person name="Yamagata H."/>
            <person name="Yamada T."/>
            <person name="Ye Y."/>
            <person name="Shaw J.R."/>
            <person name="Andrews J."/>
            <person name="Crease T.J."/>
            <person name="Tang H."/>
            <person name="Lucas S.M."/>
            <person name="Robertson H.M."/>
            <person name="Bork P."/>
            <person name="Koonin E.V."/>
            <person name="Zdobnov E.M."/>
            <person name="Grigoriev I.V."/>
            <person name="Lynch M."/>
            <person name="Boore J.L."/>
        </authorList>
    </citation>
    <scope>NUCLEOTIDE SEQUENCE [LARGE SCALE GENOMIC DNA]</scope>
</reference>
<sequence length="59" mass="6748">MESVPLSSRILHSLPDSSEGIMAAVDPGRHSVTRARDLIKRHLPTRFIFNMLKSRFKED</sequence>
<organism evidence="1 2">
    <name type="scientific">Daphnia pulex</name>
    <name type="common">Water flea</name>
    <dbReference type="NCBI Taxonomy" id="6669"/>
    <lineage>
        <taxon>Eukaryota</taxon>
        <taxon>Metazoa</taxon>
        <taxon>Ecdysozoa</taxon>
        <taxon>Arthropoda</taxon>
        <taxon>Crustacea</taxon>
        <taxon>Branchiopoda</taxon>
        <taxon>Diplostraca</taxon>
        <taxon>Cladocera</taxon>
        <taxon>Anomopoda</taxon>
        <taxon>Daphniidae</taxon>
        <taxon>Daphnia</taxon>
    </lineage>
</organism>
<gene>
    <name evidence="1" type="ORF">DAPPUDRAFT_236269</name>
</gene>
<dbReference type="InParanoid" id="E9G1M4"/>
<dbReference type="OrthoDB" id="6367199at2759"/>
<keyword evidence="2" id="KW-1185">Reference proteome</keyword>
<dbReference type="EMBL" id="GL732529">
    <property type="protein sequence ID" value="EFX86521.1"/>
    <property type="molecule type" value="Genomic_DNA"/>
</dbReference>
<protein>
    <submittedName>
        <fullName evidence="1">Uncharacterized protein</fullName>
    </submittedName>
</protein>
<evidence type="ECO:0000313" key="2">
    <source>
        <dbReference type="Proteomes" id="UP000000305"/>
    </source>
</evidence>